<dbReference type="GO" id="GO:0003677">
    <property type="term" value="F:DNA binding"/>
    <property type="evidence" value="ECO:0007669"/>
    <property type="project" value="UniProtKB-KW"/>
</dbReference>
<dbReference type="RefSeq" id="WP_151594774.1">
    <property type="nucleotide sequence ID" value="NZ_WBMS02000013.1"/>
</dbReference>
<keyword evidence="4" id="KW-0238">DNA-binding</keyword>
<evidence type="ECO:0000259" key="2">
    <source>
        <dbReference type="Pfam" id="PF12728"/>
    </source>
</evidence>
<feature type="compositionally biased region" description="Basic and acidic residues" evidence="1">
    <location>
        <begin position="1"/>
        <end position="19"/>
    </location>
</feature>
<comment type="caution">
    <text evidence="4">The sequence shown here is derived from an EMBL/GenBank/DDBJ whole genome shotgun (WGS) entry which is preliminary data.</text>
</comment>
<keyword evidence="5" id="KW-1185">Reference proteome</keyword>
<feature type="region of interest" description="Disordered" evidence="1">
    <location>
        <begin position="1"/>
        <end position="56"/>
    </location>
</feature>
<feature type="domain" description="Helix-turn-helix" evidence="2">
    <location>
        <begin position="60"/>
        <end position="108"/>
    </location>
</feature>
<evidence type="ECO:0000313" key="5">
    <source>
        <dbReference type="Proteomes" id="UP000462055"/>
    </source>
</evidence>
<sequence>MNANTKQEDAPRRPRKAQEHTGGTGNRETTDRAGHAGRGRIAQEEPPAAEEIPGDERIQVYTVKQVAETLQVGRDKVFMLIRTGRLRSIKIGRLRRITARQLADFIASLEE</sequence>
<evidence type="ECO:0000313" key="3">
    <source>
        <dbReference type="EMBL" id="MWA02310.1"/>
    </source>
</evidence>
<dbReference type="InterPro" id="IPR010093">
    <property type="entry name" value="SinI_DNA-bd"/>
</dbReference>
<name>A0A6I4MA53_9ACTN</name>
<accession>A0A6I4MA53</accession>
<protein>
    <submittedName>
        <fullName evidence="4">Excisionase family DNA-binding protein</fullName>
    </submittedName>
</protein>
<proteinExistence type="predicted"/>
<gene>
    <name evidence="3" type="ORF">F8568_018435</name>
    <name evidence="4" type="ORF">F8568_022615</name>
</gene>
<dbReference type="Pfam" id="PF12728">
    <property type="entry name" value="HTH_17"/>
    <property type="match status" value="1"/>
</dbReference>
<reference evidence="4 5" key="1">
    <citation type="submission" date="2019-12" db="EMBL/GenBank/DDBJ databases">
        <title>Actinomadura physcomitrii sp. nov., a novel actinomycete isolated from moss [Physcomitrium sphaericum (Ludw) Fuernr].</title>
        <authorList>
            <person name="Zhuang X."/>
        </authorList>
    </citation>
    <scope>NUCLEOTIDE SEQUENCE [LARGE SCALE GENOMIC DNA]</scope>
    <source>
        <strain evidence="4 5">LD22</strain>
    </source>
</reference>
<dbReference type="NCBIfam" id="TIGR01764">
    <property type="entry name" value="excise"/>
    <property type="match status" value="1"/>
</dbReference>
<dbReference type="EMBL" id="WBMS02000013">
    <property type="protein sequence ID" value="MWA02310.1"/>
    <property type="molecule type" value="Genomic_DNA"/>
</dbReference>
<dbReference type="AlphaFoldDB" id="A0A6I4MA53"/>
<dbReference type="InterPro" id="IPR041657">
    <property type="entry name" value="HTH_17"/>
</dbReference>
<evidence type="ECO:0000313" key="4">
    <source>
        <dbReference type="EMBL" id="MWA03118.1"/>
    </source>
</evidence>
<organism evidence="4 5">
    <name type="scientific">Actinomadura physcomitrii</name>
    <dbReference type="NCBI Taxonomy" id="2650748"/>
    <lineage>
        <taxon>Bacteria</taxon>
        <taxon>Bacillati</taxon>
        <taxon>Actinomycetota</taxon>
        <taxon>Actinomycetes</taxon>
        <taxon>Streptosporangiales</taxon>
        <taxon>Thermomonosporaceae</taxon>
        <taxon>Actinomadura</taxon>
    </lineage>
</organism>
<dbReference type="EMBL" id="WBMS02000017">
    <property type="protein sequence ID" value="MWA03118.1"/>
    <property type="molecule type" value="Genomic_DNA"/>
</dbReference>
<evidence type="ECO:0000256" key="1">
    <source>
        <dbReference type="SAM" id="MobiDB-lite"/>
    </source>
</evidence>
<dbReference type="Proteomes" id="UP000462055">
    <property type="component" value="Unassembled WGS sequence"/>
</dbReference>